<dbReference type="PANTHER" id="PTHR28163:SF1">
    <property type="entry name" value="PROTEIN PET117 HOMOLOG, MITOCHONDRIAL"/>
    <property type="match status" value="1"/>
</dbReference>
<gene>
    <name evidence="5" type="ORF">B0I71DRAFT_164499</name>
</gene>
<reference evidence="5 6" key="1">
    <citation type="submission" date="2018-07" db="EMBL/GenBank/DDBJ databases">
        <title>Draft Genome Assemblies for Five Robust Yarrowia lipolytica Strains Exhibiting High Lipid Production and Pentose Sugar Utilization and Sugar Alcohol Secretion from Undetoxified Lignocellulosic Biomass Hydrolysates.</title>
        <authorList>
            <consortium name="DOE Joint Genome Institute"/>
            <person name="Walker C."/>
            <person name="Ryu S."/>
            <person name="Na H."/>
            <person name="Zane M."/>
            <person name="LaButti K."/>
            <person name="Lipzen A."/>
            <person name="Haridas S."/>
            <person name="Barry K."/>
            <person name="Grigoriev I.V."/>
            <person name="Quarterman J."/>
            <person name="Slininger P."/>
            <person name="Dien B."/>
            <person name="Trinh C.T."/>
        </authorList>
    </citation>
    <scope>NUCLEOTIDE SEQUENCE [LARGE SCALE GENOMIC DNA]</scope>
    <source>
        <strain evidence="5 6">YB392</strain>
    </source>
</reference>
<name>A0A371C7V2_YARLL</name>
<organism evidence="5 6">
    <name type="scientific">Yarrowia lipolytica</name>
    <name type="common">Candida lipolytica</name>
    <dbReference type="NCBI Taxonomy" id="4952"/>
    <lineage>
        <taxon>Eukaryota</taxon>
        <taxon>Fungi</taxon>
        <taxon>Dikarya</taxon>
        <taxon>Ascomycota</taxon>
        <taxon>Saccharomycotina</taxon>
        <taxon>Dipodascomycetes</taxon>
        <taxon>Dipodascales</taxon>
        <taxon>Dipodascales incertae sedis</taxon>
        <taxon>Yarrowia</taxon>
    </lineage>
</organism>
<sequence>MSTYSGHFSSIAHPIALYVPELVQPPPILSGMFTSPRTCICRNSITEVTILFAWDLLYIRYGATVAKVYACLTHLATPLLPSSHTLQTTHSHGLYHTTTTPMSRAAKLTFGITSALTIGTITYVHFDQRWAQEALRQGPINDMERVKQHREDKQRRFDAMNDDEKAEFLRKEKVRKELLAEHDMQLKLKEQYEKVQPLSKS</sequence>
<dbReference type="VEuPathDB" id="FungiDB:YALI1_C06532g"/>
<accession>A0A371C7V2</accession>
<keyword evidence="4" id="KW-0496">Mitochondrion</keyword>
<dbReference type="EMBL" id="KZ858981">
    <property type="protein sequence ID" value="RDW26379.1"/>
    <property type="molecule type" value="Genomic_DNA"/>
</dbReference>
<dbReference type="VEuPathDB" id="FungiDB:YALI0_C05104g"/>
<evidence type="ECO:0000256" key="4">
    <source>
        <dbReference type="ARBA" id="ARBA00023128"/>
    </source>
</evidence>
<evidence type="ECO:0000313" key="5">
    <source>
        <dbReference type="EMBL" id="RDW26379.1"/>
    </source>
</evidence>
<dbReference type="PANTHER" id="PTHR28163">
    <property type="entry name" value="PROTEIN PET117 HOMOLOG, MITOCHONDRIAL"/>
    <property type="match status" value="1"/>
</dbReference>
<dbReference type="GO" id="GO:0005739">
    <property type="term" value="C:mitochondrion"/>
    <property type="evidence" value="ECO:0007669"/>
    <property type="project" value="UniProtKB-SubCell"/>
</dbReference>
<keyword evidence="3" id="KW-0809">Transit peptide</keyword>
<evidence type="ECO:0000256" key="3">
    <source>
        <dbReference type="ARBA" id="ARBA00022946"/>
    </source>
</evidence>
<comment type="subcellular location">
    <subcellularLocation>
        <location evidence="1">Mitochondrion</location>
    </subcellularLocation>
</comment>
<dbReference type="Proteomes" id="UP000256601">
    <property type="component" value="Unassembled WGS sequence"/>
</dbReference>
<protein>
    <submittedName>
        <fullName evidence="5">Uncharacterized protein</fullName>
    </submittedName>
</protein>
<evidence type="ECO:0000256" key="2">
    <source>
        <dbReference type="ARBA" id="ARBA00008197"/>
    </source>
</evidence>
<dbReference type="InterPro" id="IPR031568">
    <property type="entry name" value="Pet117"/>
</dbReference>
<dbReference type="AlphaFoldDB" id="A0A371C7V2"/>
<evidence type="ECO:0000313" key="6">
    <source>
        <dbReference type="Proteomes" id="UP000256601"/>
    </source>
</evidence>
<dbReference type="GO" id="GO:0033617">
    <property type="term" value="P:mitochondrial respiratory chain complex IV assembly"/>
    <property type="evidence" value="ECO:0007669"/>
    <property type="project" value="TreeGrafter"/>
</dbReference>
<comment type="similarity">
    <text evidence="2">Belongs to the PET117 family.</text>
</comment>
<evidence type="ECO:0000256" key="1">
    <source>
        <dbReference type="ARBA" id="ARBA00004173"/>
    </source>
</evidence>
<proteinExistence type="inferred from homology"/>
<dbReference type="Pfam" id="PF15786">
    <property type="entry name" value="PET117"/>
    <property type="match status" value="1"/>
</dbReference>